<dbReference type="OrthoDB" id="9813903at2"/>
<evidence type="ECO:0000259" key="5">
    <source>
        <dbReference type="PROSITE" id="PS50924"/>
    </source>
</evidence>
<accession>A0A158E3H9</accession>
<dbReference type="InterPro" id="IPR043128">
    <property type="entry name" value="Rev_trsase/Diguanyl_cyclase"/>
</dbReference>
<proteinExistence type="predicted"/>
<dbReference type="GO" id="GO:0016020">
    <property type="term" value="C:membrane"/>
    <property type="evidence" value="ECO:0007669"/>
    <property type="project" value="UniProtKB-UniRule"/>
</dbReference>
<dbReference type="Gene3D" id="3.20.20.450">
    <property type="entry name" value="EAL domain"/>
    <property type="match status" value="1"/>
</dbReference>
<dbReference type="EMBL" id="FCOE02000066">
    <property type="protein sequence ID" value="SAL01270.1"/>
    <property type="molecule type" value="Genomic_DNA"/>
</dbReference>
<dbReference type="InterPro" id="IPR000160">
    <property type="entry name" value="GGDEF_dom"/>
</dbReference>
<dbReference type="FunFam" id="3.30.70.270:FF:000001">
    <property type="entry name" value="Diguanylate cyclase domain protein"/>
    <property type="match status" value="1"/>
</dbReference>
<feature type="transmembrane region" description="Helical" evidence="2">
    <location>
        <begin position="6"/>
        <end position="26"/>
    </location>
</feature>
<dbReference type="Pfam" id="PF03707">
    <property type="entry name" value="MHYT"/>
    <property type="match status" value="2"/>
</dbReference>
<dbReference type="InterPro" id="IPR035919">
    <property type="entry name" value="EAL_sf"/>
</dbReference>
<evidence type="ECO:0000256" key="1">
    <source>
        <dbReference type="ARBA" id="ARBA00051114"/>
    </source>
</evidence>
<feature type="transmembrane region" description="Helical" evidence="2">
    <location>
        <begin position="215"/>
        <end position="237"/>
    </location>
</feature>
<dbReference type="PROSITE" id="PS50924">
    <property type="entry name" value="MHYT"/>
    <property type="match status" value="1"/>
</dbReference>
<reference evidence="6" key="1">
    <citation type="submission" date="2016-01" db="EMBL/GenBank/DDBJ databases">
        <authorList>
            <person name="Peeters C."/>
        </authorList>
    </citation>
    <scope>NUCLEOTIDE SEQUENCE [LARGE SCALE GENOMIC DNA]</scope>
    <source>
        <strain evidence="6">LMG 29323</strain>
    </source>
</reference>
<evidence type="ECO:0000313" key="6">
    <source>
        <dbReference type="EMBL" id="SAL01270.1"/>
    </source>
</evidence>
<dbReference type="InterPro" id="IPR001633">
    <property type="entry name" value="EAL_dom"/>
</dbReference>
<dbReference type="FunFam" id="3.20.20.450:FF:000001">
    <property type="entry name" value="Cyclic di-GMP phosphodiesterase yahA"/>
    <property type="match status" value="1"/>
</dbReference>
<dbReference type="CDD" id="cd01949">
    <property type="entry name" value="GGDEF"/>
    <property type="match status" value="1"/>
</dbReference>
<dbReference type="SMART" id="SM00267">
    <property type="entry name" value="GGDEF"/>
    <property type="match status" value="1"/>
</dbReference>
<dbReference type="InterPro" id="IPR005330">
    <property type="entry name" value="MHYT_dom"/>
</dbReference>
<gene>
    <name evidence="6" type="ORF">AWB80_08085</name>
</gene>
<dbReference type="Pfam" id="PF00990">
    <property type="entry name" value="GGDEF"/>
    <property type="match status" value="1"/>
</dbReference>
<dbReference type="Gene3D" id="3.30.70.270">
    <property type="match status" value="1"/>
</dbReference>
<feature type="domain" description="MHYT" evidence="5">
    <location>
        <begin position="6"/>
        <end position="199"/>
    </location>
</feature>
<evidence type="ECO:0000259" key="3">
    <source>
        <dbReference type="PROSITE" id="PS50883"/>
    </source>
</evidence>
<dbReference type="Proteomes" id="UP000054911">
    <property type="component" value="Unassembled WGS sequence"/>
</dbReference>
<dbReference type="InterPro" id="IPR029787">
    <property type="entry name" value="Nucleotide_cyclase"/>
</dbReference>
<dbReference type="PANTHER" id="PTHR44757:SF2">
    <property type="entry name" value="BIOFILM ARCHITECTURE MAINTENANCE PROTEIN MBAA"/>
    <property type="match status" value="1"/>
</dbReference>
<feature type="domain" description="GGDEF" evidence="4">
    <location>
        <begin position="293"/>
        <end position="425"/>
    </location>
</feature>
<keyword evidence="2" id="KW-0472">Membrane</keyword>
<dbReference type="NCBIfam" id="TIGR00254">
    <property type="entry name" value="GGDEF"/>
    <property type="match status" value="1"/>
</dbReference>
<feature type="transmembrane region" description="Helical" evidence="2">
    <location>
        <begin position="77"/>
        <end position="97"/>
    </location>
</feature>
<dbReference type="SUPFAM" id="SSF141868">
    <property type="entry name" value="EAL domain-like"/>
    <property type="match status" value="1"/>
</dbReference>
<feature type="transmembrane region" description="Helical" evidence="2">
    <location>
        <begin position="141"/>
        <end position="163"/>
    </location>
</feature>
<keyword evidence="7" id="KW-1185">Reference proteome</keyword>
<feature type="transmembrane region" description="Helical" evidence="2">
    <location>
        <begin position="175"/>
        <end position="195"/>
    </location>
</feature>
<dbReference type="STRING" id="1777141.AWB80_08085"/>
<keyword evidence="2" id="KW-0812">Transmembrane</keyword>
<evidence type="ECO:0000313" key="7">
    <source>
        <dbReference type="Proteomes" id="UP000054911"/>
    </source>
</evidence>
<keyword evidence="2" id="KW-1133">Transmembrane helix</keyword>
<feature type="domain" description="EAL" evidence="3">
    <location>
        <begin position="434"/>
        <end position="688"/>
    </location>
</feature>
<dbReference type="AlphaFoldDB" id="A0A158E3H9"/>
<dbReference type="PROSITE" id="PS50887">
    <property type="entry name" value="GGDEF"/>
    <property type="match status" value="1"/>
</dbReference>
<dbReference type="RefSeq" id="WP_061180278.1">
    <property type="nucleotide sequence ID" value="NZ_FCOE02000066.1"/>
</dbReference>
<feature type="transmembrane region" description="Helical" evidence="2">
    <location>
        <begin position="109"/>
        <end position="129"/>
    </location>
</feature>
<comment type="catalytic activity">
    <reaction evidence="1">
        <text>3',3'-c-di-GMP + H2O = 5'-phosphoguanylyl(3'-&gt;5')guanosine + H(+)</text>
        <dbReference type="Rhea" id="RHEA:24902"/>
        <dbReference type="ChEBI" id="CHEBI:15377"/>
        <dbReference type="ChEBI" id="CHEBI:15378"/>
        <dbReference type="ChEBI" id="CHEBI:58754"/>
        <dbReference type="ChEBI" id="CHEBI:58805"/>
        <dbReference type="EC" id="3.1.4.52"/>
    </reaction>
    <physiologicalReaction direction="left-to-right" evidence="1">
        <dbReference type="Rhea" id="RHEA:24903"/>
    </physiologicalReaction>
</comment>
<dbReference type="PROSITE" id="PS50883">
    <property type="entry name" value="EAL"/>
    <property type="match status" value="1"/>
</dbReference>
<protein>
    <submittedName>
        <fullName evidence="6">Diguanylate cyclase/phosphodiesterase</fullName>
    </submittedName>
</protein>
<dbReference type="SMART" id="SM00052">
    <property type="entry name" value="EAL"/>
    <property type="match status" value="1"/>
</dbReference>
<organism evidence="6 7">
    <name type="scientific">Caballeronia pedi</name>
    <dbReference type="NCBI Taxonomy" id="1777141"/>
    <lineage>
        <taxon>Bacteria</taxon>
        <taxon>Pseudomonadati</taxon>
        <taxon>Pseudomonadota</taxon>
        <taxon>Betaproteobacteria</taxon>
        <taxon>Burkholderiales</taxon>
        <taxon>Burkholderiaceae</taxon>
        <taxon>Caballeronia</taxon>
    </lineage>
</organism>
<dbReference type="PANTHER" id="PTHR44757">
    <property type="entry name" value="DIGUANYLATE CYCLASE DGCP"/>
    <property type="match status" value="1"/>
</dbReference>
<dbReference type="SUPFAM" id="SSF55073">
    <property type="entry name" value="Nucleotide cyclase"/>
    <property type="match status" value="1"/>
</dbReference>
<comment type="caution">
    <text evidence="6">The sequence shown here is derived from an EMBL/GenBank/DDBJ whole genome shotgun (WGS) entry which is preliminary data.</text>
</comment>
<dbReference type="InterPro" id="IPR052155">
    <property type="entry name" value="Biofilm_reg_signaling"/>
</dbReference>
<sequence>MLPHTYNPLLVVCSLVVAVLTAYTAFDAAGRIASAKGRIVPWWLLGGACAMGLGIWSTHFIGMQSFDLPIALGYDPLITVASLLLAIAASTFALWLVGQDVLPTPRLMVGAVLMGLAITGMHYIGMAAMRMRPAIDYDPALATMSVTIAIIASGAALWLAFRLRGRTSVMLFRRSSASLAMGVAFVSIHYAGMAAARFPIGSVCGAAHTGANHGWLALVTMIVALAVIAIALTISVFDLRMEARTAALGASLVAANNKLAHLALHDSLTELPNRALLENRLEELIRNSMHAGERFTLMFLDLDSFKAVNDVFGHRVGDRLLIDVATRIRAGLRPHDTVARVGGDEFVLLSLIKDAAAAANLATVLIRAIQTPFVVEGHEVEISVSVGIAIFPDDGASQEELLSNADTAMYHAKALGSGEYCFFEASMEAGSYEQMQIAHELHSALQRGQMILHYQPKFWAPNGPAVGAEALLRWDHPVLGLMAPERFIPLAERTGMIVQIGAWVLDESCRQLKAWHDSGHTAWSIAVNLSPMQFAHEGLTRAVLDALHRHNLPADSLILEVAESTAMRDVELSLTVLRKLRRTGVQIAIDDFGTGYSSLLYLKRLPATELKIDRGFVRQLADDTEDAAIISAIIALGKALNLRIVAEGVETAAQQMYLTRLGCDMLQGFLLGRPVIGDAFLAAVVSTE</sequence>
<dbReference type="Pfam" id="PF00563">
    <property type="entry name" value="EAL"/>
    <property type="match status" value="1"/>
</dbReference>
<dbReference type="GO" id="GO:0071732">
    <property type="term" value="P:cellular response to nitric oxide"/>
    <property type="evidence" value="ECO:0007669"/>
    <property type="project" value="UniProtKB-ARBA"/>
</dbReference>
<feature type="transmembrane region" description="Helical" evidence="2">
    <location>
        <begin position="38"/>
        <end position="57"/>
    </location>
</feature>
<dbReference type="GO" id="GO:0071111">
    <property type="term" value="F:cyclic-guanylate-specific phosphodiesterase activity"/>
    <property type="evidence" value="ECO:0007669"/>
    <property type="project" value="UniProtKB-EC"/>
</dbReference>
<evidence type="ECO:0000259" key="4">
    <source>
        <dbReference type="PROSITE" id="PS50887"/>
    </source>
</evidence>
<name>A0A158E3H9_9BURK</name>
<evidence type="ECO:0000256" key="2">
    <source>
        <dbReference type="PROSITE-ProRule" id="PRU00244"/>
    </source>
</evidence>
<dbReference type="CDD" id="cd01948">
    <property type="entry name" value="EAL"/>
    <property type="match status" value="1"/>
</dbReference>